<comment type="caution">
    <text evidence="2">The sequence shown here is derived from an EMBL/GenBank/DDBJ whole genome shotgun (WGS) entry which is preliminary data.</text>
</comment>
<gene>
    <name evidence="2" type="ORF">VI08_06700</name>
</gene>
<keyword evidence="1" id="KW-0472">Membrane</keyword>
<keyword evidence="3" id="KW-1185">Reference proteome</keyword>
<name>A0A0F3KWP6_9GAMM</name>
<evidence type="ECO:0000256" key="1">
    <source>
        <dbReference type="SAM" id="Phobius"/>
    </source>
</evidence>
<dbReference type="PATRIC" id="fig|345309.4.peg.542"/>
<evidence type="ECO:0000313" key="2">
    <source>
        <dbReference type="EMBL" id="KJV35690.1"/>
    </source>
</evidence>
<proteinExistence type="predicted"/>
<feature type="transmembrane region" description="Helical" evidence="1">
    <location>
        <begin position="65"/>
        <end position="86"/>
    </location>
</feature>
<dbReference type="RefSeq" id="WP_045828787.1">
    <property type="nucleotide sequence ID" value="NZ_JZRB01000014.1"/>
</dbReference>
<feature type="transmembrane region" description="Helical" evidence="1">
    <location>
        <begin position="21"/>
        <end position="45"/>
    </location>
</feature>
<reference evidence="2 3" key="1">
    <citation type="submission" date="2015-03" db="EMBL/GenBank/DDBJ databases">
        <title>Draft genome sequence of Luteibacter yeojuensis strain SU11.</title>
        <authorList>
            <person name="Sulaiman J."/>
            <person name="Priya K."/>
            <person name="Chan K.-G."/>
        </authorList>
    </citation>
    <scope>NUCLEOTIDE SEQUENCE [LARGE SCALE GENOMIC DNA]</scope>
    <source>
        <strain evidence="2 3">SU11</strain>
    </source>
</reference>
<feature type="transmembrane region" description="Helical" evidence="1">
    <location>
        <begin position="98"/>
        <end position="117"/>
    </location>
</feature>
<dbReference type="AlphaFoldDB" id="A0A0F3KWP6"/>
<evidence type="ECO:0008006" key="4">
    <source>
        <dbReference type="Google" id="ProtNLM"/>
    </source>
</evidence>
<dbReference type="EMBL" id="JZRB01000014">
    <property type="protein sequence ID" value="KJV35690.1"/>
    <property type="molecule type" value="Genomic_DNA"/>
</dbReference>
<feature type="transmembrane region" description="Helical" evidence="1">
    <location>
        <begin position="129"/>
        <end position="147"/>
    </location>
</feature>
<keyword evidence="1" id="KW-0812">Transmembrane</keyword>
<evidence type="ECO:0000313" key="3">
    <source>
        <dbReference type="Proteomes" id="UP000033651"/>
    </source>
</evidence>
<organism evidence="2 3">
    <name type="scientific">Luteibacter yeojuensis</name>
    <dbReference type="NCBI Taxonomy" id="345309"/>
    <lineage>
        <taxon>Bacteria</taxon>
        <taxon>Pseudomonadati</taxon>
        <taxon>Pseudomonadota</taxon>
        <taxon>Gammaproteobacteria</taxon>
        <taxon>Lysobacterales</taxon>
        <taxon>Rhodanobacteraceae</taxon>
        <taxon>Luteibacter</taxon>
    </lineage>
</organism>
<protein>
    <recommendedName>
        <fullName evidence="4">DUF4405 domain-containing protein</fullName>
    </recommendedName>
</protein>
<dbReference type="Proteomes" id="UP000033651">
    <property type="component" value="Unassembled WGS sequence"/>
</dbReference>
<dbReference type="OrthoDB" id="6228034at2"/>
<sequence length="164" mass="18725">MRHDPPKRRRHGPIRLASGRRLFTWAVGWSLFATGAAWLACHYFLQTMGPFGPRPSPWEPWWLRIHAAFGFMALWTFGMVWSAHIANGWAAGHRRWSGGFAFAVIAGLVITGYLTYYLIDDTWHEWVSLIHWVVGLALPVVVVTHVMRGRKARRKPVPPPSGYP</sequence>
<keyword evidence="1" id="KW-1133">Transmembrane helix</keyword>
<accession>A0A0F3KWP6</accession>